<dbReference type="EMBL" id="LR796530">
    <property type="protein sequence ID" value="CAB4149566.1"/>
    <property type="molecule type" value="Genomic_DNA"/>
</dbReference>
<keyword evidence="1" id="KW-0812">Transmembrane</keyword>
<keyword evidence="1" id="KW-1133">Transmembrane helix</keyword>
<evidence type="ECO:0000313" key="2">
    <source>
        <dbReference type="EMBL" id="CAB4149566.1"/>
    </source>
</evidence>
<name>A0A6J5MWR5_9CAUD</name>
<accession>A0A6J5MWR5</accession>
<evidence type="ECO:0000256" key="1">
    <source>
        <dbReference type="SAM" id="Phobius"/>
    </source>
</evidence>
<protein>
    <submittedName>
        <fullName evidence="2">Uncharacterized protein</fullName>
    </submittedName>
</protein>
<feature type="transmembrane region" description="Helical" evidence="1">
    <location>
        <begin position="20"/>
        <end position="44"/>
    </location>
</feature>
<sequence>MRMKPDNRHSNEEIKARLIFVVAIGLTIAFLASILALLYGLLFVTQPLEVSPNDDAAWSVLSPMLATLTGGLLGVLAGNGLKDRPKDPPAP</sequence>
<proteinExistence type="predicted"/>
<gene>
    <name evidence="2" type="ORF">UFOVP556_8</name>
</gene>
<keyword evidence="1" id="KW-0472">Membrane</keyword>
<feature type="transmembrane region" description="Helical" evidence="1">
    <location>
        <begin position="56"/>
        <end position="77"/>
    </location>
</feature>
<reference evidence="2" key="1">
    <citation type="submission" date="2020-04" db="EMBL/GenBank/DDBJ databases">
        <authorList>
            <person name="Chiriac C."/>
            <person name="Salcher M."/>
            <person name="Ghai R."/>
            <person name="Kavagutti S V."/>
        </authorList>
    </citation>
    <scope>NUCLEOTIDE SEQUENCE</scope>
</reference>
<organism evidence="2">
    <name type="scientific">uncultured Caudovirales phage</name>
    <dbReference type="NCBI Taxonomy" id="2100421"/>
    <lineage>
        <taxon>Viruses</taxon>
        <taxon>Duplodnaviria</taxon>
        <taxon>Heunggongvirae</taxon>
        <taxon>Uroviricota</taxon>
        <taxon>Caudoviricetes</taxon>
        <taxon>Peduoviridae</taxon>
        <taxon>Maltschvirus</taxon>
        <taxon>Maltschvirus maltsch</taxon>
    </lineage>
</organism>